<dbReference type="PROSITE" id="PS51892">
    <property type="entry name" value="SUBTILASE"/>
    <property type="match status" value="1"/>
</dbReference>
<reference evidence="3" key="2">
    <citation type="submission" date="2021-10" db="EMBL/GenBank/DDBJ databases">
        <title>Phylogenomics reveals ancestral predisposition of the termite-cultivated fungus Termitomyces towards a domesticated lifestyle.</title>
        <authorList>
            <person name="Auxier B."/>
            <person name="Grum-Grzhimaylo A."/>
            <person name="Cardenas M.E."/>
            <person name="Lodge J.D."/>
            <person name="Laessoe T."/>
            <person name="Pedersen O."/>
            <person name="Smith M.E."/>
            <person name="Kuyper T.W."/>
            <person name="Franco-Molano E.A."/>
            <person name="Baroni T.J."/>
            <person name="Aanen D.K."/>
        </authorList>
    </citation>
    <scope>NUCLEOTIDE SEQUENCE</scope>
    <source>
        <strain evidence="3">AP01</strain>
        <tissue evidence="3">Mycelium</tissue>
    </source>
</reference>
<keyword evidence="4" id="KW-1185">Reference proteome</keyword>
<dbReference type="EMBL" id="JABCKV010006681">
    <property type="protein sequence ID" value="KAG5633139.1"/>
    <property type="molecule type" value="Genomic_DNA"/>
</dbReference>
<dbReference type="GO" id="GO:0006508">
    <property type="term" value="P:proteolysis"/>
    <property type="evidence" value="ECO:0007669"/>
    <property type="project" value="InterPro"/>
</dbReference>
<evidence type="ECO:0000259" key="2">
    <source>
        <dbReference type="Pfam" id="PF00082"/>
    </source>
</evidence>
<feature type="domain" description="Peptidase S8/S53" evidence="2">
    <location>
        <begin position="2"/>
        <end position="87"/>
    </location>
</feature>
<comment type="similarity">
    <text evidence="1">Belongs to the peptidase S8 family.</text>
</comment>
<comment type="caution">
    <text evidence="3">The sequence shown here is derived from an EMBL/GenBank/DDBJ whole genome shotgun (WGS) entry which is preliminary data.</text>
</comment>
<evidence type="ECO:0000313" key="3">
    <source>
        <dbReference type="EMBL" id="KAG5633139.1"/>
    </source>
</evidence>
<proteinExistence type="inferred from homology"/>
<dbReference type="OrthoDB" id="206201at2759"/>
<dbReference type="InterPro" id="IPR036852">
    <property type="entry name" value="Peptidase_S8/S53_dom_sf"/>
</dbReference>
<reference evidence="3" key="1">
    <citation type="submission" date="2020-07" db="EMBL/GenBank/DDBJ databases">
        <authorList>
            <person name="Nieuwenhuis M."/>
            <person name="Van De Peppel L.J.J."/>
        </authorList>
    </citation>
    <scope>NUCLEOTIDE SEQUENCE</scope>
    <source>
        <strain evidence="3">AP01</strain>
        <tissue evidence="3">Mycelium</tissue>
    </source>
</reference>
<dbReference type="Proteomes" id="UP000775547">
    <property type="component" value="Unassembled WGS sequence"/>
</dbReference>
<dbReference type="Pfam" id="PF00082">
    <property type="entry name" value="Peptidase_S8"/>
    <property type="match status" value="1"/>
</dbReference>
<dbReference type="SUPFAM" id="SSF52743">
    <property type="entry name" value="Subtilisin-like"/>
    <property type="match status" value="1"/>
</dbReference>
<name>A0A9P7FM96_9AGAR</name>
<sequence length="90" mass="9013">DIIGANPDNDFNISGVAYGASLSAYRVFGCTGSVTDDVIIEALLRGVKEGQDILTLSLGGSDGWTESSSSVVASKIAASGTIVTIAASST</sequence>
<evidence type="ECO:0000256" key="1">
    <source>
        <dbReference type="PROSITE-ProRule" id="PRU01240"/>
    </source>
</evidence>
<dbReference type="Gene3D" id="3.40.50.200">
    <property type="entry name" value="Peptidase S8/S53 domain"/>
    <property type="match status" value="1"/>
</dbReference>
<accession>A0A9P7FM96</accession>
<gene>
    <name evidence="3" type="ORF">DXG03_008238</name>
</gene>
<organism evidence="3 4">
    <name type="scientific">Asterophora parasitica</name>
    <dbReference type="NCBI Taxonomy" id="117018"/>
    <lineage>
        <taxon>Eukaryota</taxon>
        <taxon>Fungi</taxon>
        <taxon>Dikarya</taxon>
        <taxon>Basidiomycota</taxon>
        <taxon>Agaricomycotina</taxon>
        <taxon>Agaricomycetes</taxon>
        <taxon>Agaricomycetidae</taxon>
        <taxon>Agaricales</taxon>
        <taxon>Tricholomatineae</taxon>
        <taxon>Lyophyllaceae</taxon>
        <taxon>Asterophora</taxon>
    </lineage>
</organism>
<protein>
    <recommendedName>
        <fullName evidence="2">Peptidase S8/S53 domain-containing protein</fullName>
    </recommendedName>
</protein>
<evidence type="ECO:0000313" key="4">
    <source>
        <dbReference type="Proteomes" id="UP000775547"/>
    </source>
</evidence>
<feature type="non-terminal residue" evidence="3">
    <location>
        <position position="90"/>
    </location>
</feature>
<dbReference type="AlphaFoldDB" id="A0A9P7FM96"/>
<feature type="non-terminal residue" evidence="3">
    <location>
        <position position="1"/>
    </location>
</feature>
<dbReference type="GO" id="GO:0004252">
    <property type="term" value="F:serine-type endopeptidase activity"/>
    <property type="evidence" value="ECO:0007669"/>
    <property type="project" value="InterPro"/>
</dbReference>
<dbReference type="InterPro" id="IPR000209">
    <property type="entry name" value="Peptidase_S8/S53_dom"/>
</dbReference>
<comment type="caution">
    <text evidence="1">Lacks conserved residue(s) required for the propagation of feature annotation.</text>
</comment>